<keyword evidence="1" id="KW-0812">Transmembrane</keyword>
<feature type="transmembrane region" description="Helical" evidence="1">
    <location>
        <begin position="94"/>
        <end position="115"/>
    </location>
</feature>
<keyword evidence="3" id="KW-1185">Reference proteome</keyword>
<protein>
    <submittedName>
        <fullName evidence="2">Uncharacterized protein</fullName>
    </submittedName>
</protein>
<dbReference type="Proteomes" id="UP001208567">
    <property type="component" value="Unassembled WGS sequence"/>
</dbReference>
<gene>
    <name evidence="2" type="ORF">bsdE14_09740</name>
</gene>
<accession>A0ABQ5N2X8</accession>
<proteinExistence type="predicted"/>
<reference evidence="2 3" key="1">
    <citation type="journal article" date="2024" name="Int. J. Syst. Evol. Microbiol.">
        <title>Clostridium omnivorum sp. nov., isolated from anoxic soil under the treatment of reductive soil disinfestation.</title>
        <authorList>
            <person name="Ueki A."/>
            <person name="Tonouchi A."/>
            <person name="Kaku N."/>
            <person name="Honma S."/>
            <person name="Ueki K."/>
        </authorList>
    </citation>
    <scope>NUCLEOTIDE SEQUENCE [LARGE SCALE GENOMIC DNA]</scope>
    <source>
        <strain evidence="2 3">E14</strain>
    </source>
</reference>
<organism evidence="2 3">
    <name type="scientific">Clostridium omnivorum</name>
    <dbReference type="NCBI Taxonomy" id="1604902"/>
    <lineage>
        <taxon>Bacteria</taxon>
        <taxon>Bacillati</taxon>
        <taxon>Bacillota</taxon>
        <taxon>Clostridia</taxon>
        <taxon>Eubacteriales</taxon>
        <taxon>Clostridiaceae</taxon>
        <taxon>Clostridium</taxon>
    </lineage>
</organism>
<dbReference type="PROSITE" id="PS51257">
    <property type="entry name" value="PROKAR_LIPOPROTEIN"/>
    <property type="match status" value="1"/>
</dbReference>
<dbReference type="RefSeq" id="WP_264848857.1">
    <property type="nucleotide sequence ID" value="NZ_BRXR01000001.1"/>
</dbReference>
<name>A0ABQ5N2X8_9CLOT</name>
<feature type="transmembrane region" description="Helical" evidence="1">
    <location>
        <begin position="7"/>
        <end position="29"/>
    </location>
</feature>
<keyword evidence="1" id="KW-0472">Membrane</keyword>
<feature type="transmembrane region" description="Helical" evidence="1">
    <location>
        <begin position="195"/>
        <end position="220"/>
    </location>
</feature>
<evidence type="ECO:0000256" key="1">
    <source>
        <dbReference type="SAM" id="Phobius"/>
    </source>
</evidence>
<feature type="transmembrane region" description="Helical" evidence="1">
    <location>
        <begin position="69"/>
        <end position="87"/>
    </location>
</feature>
<sequence length="294" mass="32635">MKYRKIVSILVICIVLFSLISCMAGLFSIGGVGVHEFKTINNEVVKIYGSGIYKNDSVAIAAQGKASDFVTIVMGIPLLAVSLYFACKGSFRGRILLTGTLGYFLYTYMSYTFLWMYNRLFIIYVLLMSLSLYAFILCMMSFDMENIKSYFHKKLPVKFLGGFQIFIAFTIGMLWLGKLAPSIFQGKVPVGLEQYTTLVIQGMDLGIVVPAAFLSGILLIKRKPFGYLLSSVIIIKGITMLSSISAMIINQALNSVSMGAAEVIIFPFFNIIAIICLVILLKNIEEIKNLNVIK</sequence>
<dbReference type="EMBL" id="BRXR01000001">
    <property type="protein sequence ID" value="GLC29564.1"/>
    <property type="molecule type" value="Genomic_DNA"/>
</dbReference>
<comment type="caution">
    <text evidence="2">The sequence shown here is derived from an EMBL/GenBank/DDBJ whole genome shotgun (WGS) entry which is preliminary data.</text>
</comment>
<keyword evidence="1" id="KW-1133">Transmembrane helix</keyword>
<feature type="transmembrane region" description="Helical" evidence="1">
    <location>
        <begin position="227"/>
        <end position="249"/>
    </location>
</feature>
<feature type="transmembrane region" description="Helical" evidence="1">
    <location>
        <begin position="155"/>
        <end position="175"/>
    </location>
</feature>
<feature type="transmembrane region" description="Helical" evidence="1">
    <location>
        <begin position="121"/>
        <end position="143"/>
    </location>
</feature>
<evidence type="ECO:0000313" key="2">
    <source>
        <dbReference type="EMBL" id="GLC29564.1"/>
    </source>
</evidence>
<feature type="transmembrane region" description="Helical" evidence="1">
    <location>
        <begin position="261"/>
        <end position="281"/>
    </location>
</feature>
<evidence type="ECO:0000313" key="3">
    <source>
        <dbReference type="Proteomes" id="UP001208567"/>
    </source>
</evidence>